<name>A0ABP9HQ51_9ACTN</name>
<evidence type="ECO:0000313" key="1">
    <source>
        <dbReference type="EMBL" id="GAA4975467.1"/>
    </source>
</evidence>
<sequence>MRDRRHVRMLLSFRGVRQQTADVPSSRSFAGADGTPAGGVLTPQVHAALTALVPGRALTEEHTGGPGQPGGFPGFGWNYVTKVTAWHRLGFAPPALTSLAAEEEVTERFLAPTGVGVPSGLPLSVYYLPTHLQWERADVWPALCAGASSLFLGEDYPWHWPAPVPASERDGGGRDYAVVQVAGVHVGVQADISGVVRLAWVLRRGDWVSHASAYTRRSPREAIELLIRNRVLT</sequence>
<dbReference type="Proteomes" id="UP001501195">
    <property type="component" value="Unassembled WGS sequence"/>
</dbReference>
<comment type="caution">
    <text evidence="1">The sequence shown here is derived from an EMBL/GenBank/DDBJ whole genome shotgun (WGS) entry which is preliminary data.</text>
</comment>
<protein>
    <recommendedName>
        <fullName evidence="3">Amidohydrolase family protein</fullName>
    </recommendedName>
</protein>
<proteinExistence type="predicted"/>
<reference evidence="2" key="1">
    <citation type="journal article" date="2019" name="Int. J. Syst. Evol. Microbiol.">
        <title>The Global Catalogue of Microorganisms (GCM) 10K type strain sequencing project: providing services to taxonomists for standard genome sequencing and annotation.</title>
        <authorList>
            <consortium name="The Broad Institute Genomics Platform"/>
            <consortium name="The Broad Institute Genome Sequencing Center for Infectious Disease"/>
            <person name="Wu L."/>
            <person name="Ma J."/>
        </authorList>
    </citation>
    <scope>NUCLEOTIDE SEQUENCE [LARGE SCALE GENOMIC DNA]</scope>
    <source>
        <strain evidence="2">JCM 18126</strain>
    </source>
</reference>
<dbReference type="EMBL" id="BAABIL010000205">
    <property type="protein sequence ID" value="GAA4975467.1"/>
    <property type="molecule type" value="Genomic_DNA"/>
</dbReference>
<evidence type="ECO:0000313" key="2">
    <source>
        <dbReference type="Proteomes" id="UP001501195"/>
    </source>
</evidence>
<keyword evidence="2" id="KW-1185">Reference proteome</keyword>
<evidence type="ECO:0008006" key="3">
    <source>
        <dbReference type="Google" id="ProtNLM"/>
    </source>
</evidence>
<gene>
    <name evidence="1" type="ORF">GCM10023225_15690</name>
</gene>
<accession>A0ABP9HQ51</accession>
<organism evidence="1 2">
    <name type="scientific">Kineococcus glutinatus</name>
    <dbReference type="NCBI Taxonomy" id="1070872"/>
    <lineage>
        <taxon>Bacteria</taxon>
        <taxon>Bacillati</taxon>
        <taxon>Actinomycetota</taxon>
        <taxon>Actinomycetes</taxon>
        <taxon>Kineosporiales</taxon>
        <taxon>Kineosporiaceae</taxon>
        <taxon>Kineococcus</taxon>
    </lineage>
</organism>